<feature type="signal peptide" evidence="1">
    <location>
        <begin position="1"/>
        <end position="17"/>
    </location>
</feature>
<accession>Q01ZW7</accession>
<evidence type="ECO:0000313" key="3">
    <source>
        <dbReference type="EMBL" id="ABJ84798.1"/>
    </source>
</evidence>
<feature type="domain" description="DinB-like" evidence="2">
    <location>
        <begin position="29"/>
        <end position="164"/>
    </location>
</feature>
<dbReference type="InterPro" id="IPR034660">
    <property type="entry name" value="DinB/YfiT-like"/>
</dbReference>
<name>Q01ZW7_SOLUE</name>
<dbReference type="eggNOG" id="COG2318">
    <property type="taxonomic scope" value="Bacteria"/>
</dbReference>
<dbReference type="InParanoid" id="Q01ZW7"/>
<dbReference type="HOGENOM" id="CLU_120900_1_0_0"/>
<dbReference type="STRING" id="234267.Acid_3829"/>
<protein>
    <recommendedName>
        <fullName evidence="2">DinB-like domain-containing protein</fullName>
    </recommendedName>
</protein>
<keyword evidence="1" id="KW-0732">Signal</keyword>
<dbReference type="AlphaFoldDB" id="Q01ZW7"/>
<dbReference type="OrthoDB" id="117525at2"/>
<dbReference type="Gene3D" id="1.20.120.450">
    <property type="entry name" value="dinb family like domain"/>
    <property type="match status" value="1"/>
</dbReference>
<proteinExistence type="predicted"/>
<dbReference type="Pfam" id="PF12867">
    <property type="entry name" value="DinB_2"/>
    <property type="match status" value="1"/>
</dbReference>
<evidence type="ECO:0000259" key="2">
    <source>
        <dbReference type="Pfam" id="PF12867"/>
    </source>
</evidence>
<feature type="chain" id="PRO_5004163552" description="DinB-like domain-containing protein" evidence="1">
    <location>
        <begin position="18"/>
        <end position="191"/>
    </location>
</feature>
<dbReference type="KEGG" id="sus:Acid_3829"/>
<dbReference type="InterPro" id="IPR024775">
    <property type="entry name" value="DinB-like"/>
</dbReference>
<gene>
    <name evidence="3" type="ordered locus">Acid_3829</name>
</gene>
<dbReference type="SUPFAM" id="SSF109854">
    <property type="entry name" value="DinB/YfiT-like putative metalloenzymes"/>
    <property type="match status" value="1"/>
</dbReference>
<sequence precursor="true">MKKTLALLLGTTLSLCAADVTVATLYDSQLKMAEGEFVSLAKAMPESAYSFAPTQGAFEKVRTFGEQVKHVATVMYMVAAAAKQEAPPVDLGTGEAGPPALKSKAEIVKYLQDSFAYAHTSMAMLTAANQLDLVKAPFPGMPDTARAGIANLAIWHAFDHYGQMVVYARMNNVIPPASQPAPPPMGAKKKK</sequence>
<organism evidence="3">
    <name type="scientific">Solibacter usitatus (strain Ellin6076)</name>
    <dbReference type="NCBI Taxonomy" id="234267"/>
    <lineage>
        <taxon>Bacteria</taxon>
        <taxon>Pseudomonadati</taxon>
        <taxon>Acidobacteriota</taxon>
        <taxon>Terriglobia</taxon>
        <taxon>Bryobacterales</taxon>
        <taxon>Solibacteraceae</taxon>
        <taxon>Candidatus Solibacter</taxon>
    </lineage>
</organism>
<evidence type="ECO:0000256" key="1">
    <source>
        <dbReference type="SAM" id="SignalP"/>
    </source>
</evidence>
<dbReference type="EMBL" id="CP000473">
    <property type="protein sequence ID" value="ABJ84798.1"/>
    <property type="molecule type" value="Genomic_DNA"/>
</dbReference>
<reference evidence="3" key="1">
    <citation type="submission" date="2006-10" db="EMBL/GenBank/DDBJ databases">
        <title>Complete sequence of Solibacter usitatus Ellin6076.</title>
        <authorList>
            <consortium name="US DOE Joint Genome Institute"/>
            <person name="Copeland A."/>
            <person name="Lucas S."/>
            <person name="Lapidus A."/>
            <person name="Barry K."/>
            <person name="Detter J.C."/>
            <person name="Glavina del Rio T."/>
            <person name="Hammon N."/>
            <person name="Israni S."/>
            <person name="Dalin E."/>
            <person name="Tice H."/>
            <person name="Pitluck S."/>
            <person name="Thompson L.S."/>
            <person name="Brettin T."/>
            <person name="Bruce D."/>
            <person name="Han C."/>
            <person name="Tapia R."/>
            <person name="Gilna P."/>
            <person name="Schmutz J."/>
            <person name="Larimer F."/>
            <person name="Land M."/>
            <person name="Hauser L."/>
            <person name="Kyrpides N."/>
            <person name="Mikhailova N."/>
            <person name="Janssen P.H."/>
            <person name="Kuske C.R."/>
            <person name="Richardson P."/>
        </authorList>
    </citation>
    <scope>NUCLEOTIDE SEQUENCE</scope>
    <source>
        <strain evidence="3">Ellin6076</strain>
    </source>
</reference>